<dbReference type="EMBL" id="JYDU01000119">
    <property type="protein sequence ID" value="KRX92136.1"/>
    <property type="molecule type" value="Genomic_DNA"/>
</dbReference>
<evidence type="ECO:0000313" key="1">
    <source>
        <dbReference type="EMBL" id="KRX92136.1"/>
    </source>
</evidence>
<comment type="caution">
    <text evidence="1">The sequence shown here is derived from an EMBL/GenBank/DDBJ whole genome shotgun (WGS) entry which is preliminary data.</text>
</comment>
<protein>
    <submittedName>
        <fullName evidence="1">Uncharacterized protein</fullName>
    </submittedName>
</protein>
<reference evidence="1 2" key="1">
    <citation type="submission" date="2015-01" db="EMBL/GenBank/DDBJ databases">
        <title>Evolution of Trichinella species and genotypes.</title>
        <authorList>
            <person name="Korhonen P.K."/>
            <person name="Edoardo P."/>
            <person name="Giuseppe L.R."/>
            <person name="Gasser R.B."/>
        </authorList>
    </citation>
    <scope>NUCLEOTIDE SEQUENCE [LARGE SCALE GENOMIC DNA]</scope>
    <source>
        <strain evidence="1">ISS141</strain>
    </source>
</reference>
<gene>
    <name evidence="1" type="ORF">T4E_3282</name>
</gene>
<name>A0A0V0XVS2_TRIPS</name>
<evidence type="ECO:0000313" key="2">
    <source>
        <dbReference type="Proteomes" id="UP000054815"/>
    </source>
</evidence>
<organism evidence="1 2">
    <name type="scientific">Trichinella pseudospiralis</name>
    <name type="common">Parasitic roundworm</name>
    <dbReference type="NCBI Taxonomy" id="6337"/>
    <lineage>
        <taxon>Eukaryota</taxon>
        <taxon>Metazoa</taxon>
        <taxon>Ecdysozoa</taxon>
        <taxon>Nematoda</taxon>
        <taxon>Enoplea</taxon>
        <taxon>Dorylaimia</taxon>
        <taxon>Trichinellida</taxon>
        <taxon>Trichinellidae</taxon>
        <taxon>Trichinella</taxon>
    </lineage>
</organism>
<dbReference type="AlphaFoldDB" id="A0A0V0XVS2"/>
<accession>A0A0V0XVS2</accession>
<sequence length="62" mass="7097">MHHFTQKCGSPWMAVKMGTEKLTLSLRPLVWFSLATRHPFSDETDFLLNVCRSYKCGSLVHG</sequence>
<proteinExistence type="predicted"/>
<dbReference type="Proteomes" id="UP000054815">
    <property type="component" value="Unassembled WGS sequence"/>
</dbReference>